<dbReference type="PANTHER" id="PTHR47151">
    <property type="entry name" value="LEU/ILE/VAL-BINDING ABC TRANSPORTER SUBUNIT"/>
    <property type="match status" value="1"/>
</dbReference>
<proteinExistence type="inferred from homology"/>
<dbReference type="HOGENOM" id="CLU_537203_0_0_11"/>
<dbReference type="SUPFAM" id="SSF53822">
    <property type="entry name" value="Periplasmic binding protein-like I"/>
    <property type="match status" value="1"/>
</dbReference>
<feature type="domain" description="Leucine-binding protein" evidence="5">
    <location>
        <begin position="72"/>
        <end position="374"/>
    </location>
</feature>
<evidence type="ECO:0000256" key="3">
    <source>
        <dbReference type="SAM" id="MobiDB-lite"/>
    </source>
</evidence>
<evidence type="ECO:0000256" key="2">
    <source>
        <dbReference type="ARBA" id="ARBA00022729"/>
    </source>
</evidence>
<dbReference type="Gene3D" id="3.40.50.2300">
    <property type="match status" value="3"/>
</dbReference>
<dbReference type="InterPro" id="IPR028082">
    <property type="entry name" value="Peripla_BP_I"/>
</dbReference>
<evidence type="ECO:0000256" key="4">
    <source>
        <dbReference type="SAM" id="Phobius"/>
    </source>
</evidence>
<reference evidence="6 7" key="1">
    <citation type="submission" date="2011-05" db="EMBL/GenBank/DDBJ databases">
        <title>Complete sequence of chromosome of Frankia symbiont of Datisca glomerata.</title>
        <authorList>
            <consortium name="US DOE Joint Genome Institute"/>
            <person name="Lucas S."/>
            <person name="Han J."/>
            <person name="Lapidus A."/>
            <person name="Cheng J.-F."/>
            <person name="Goodwin L."/>
            <person name="Pitluck S."/>
            <person name="Peters L."/>
            <person name="Mikhailova N."/>
            <person name="Chertkov O."/>
            <person name="Teshima H."/>
            <person name="Han C."/>
            <person name="Tapia R."/>
            <person name="Land M."/>
            <person name="Hauser L."/>
            <person name="Kyrpides N."/>
            <person name="Ivanova N."/>
            <person name="Pagani I."/>
            <person name="Berry A."/>
            <person name="Pawlowski K."/>
            <person name="Persson T."/>
            <person name="Vanden Heuvel B."/>
            <person name="Benson D."/>
            <person name="Woyke T."/>
        </authorList>
    </citation>
    <scope>NUCLEOTIDE SEQUENCE [LARGE SCALE GENOMIC DNA]</scope>
    <source>
        <strain evidence="7">4085684</strain>
    </source>
</reference>
<keyword evidence="4" id="KW-0472">Membrane</keyword>
<evidence type="ECO:0000313" key="6">
    <source>
        <dbReference type="EMBL" id="AEH09525.1"/>
    </source>
</evidence>
<dbReference type="InterPro" id="IPR028081">
    <property type="entry name" value="Leu-bd"/>
</dbReference>
<evidence type="ECO:0000259" key="5">
    <source>
        <dbReference type="Pfam" id="PF13458"/>
    </source>
</evidence>
<dbReference type="EMBL" id="CP002801">
    <property type="protein sequence ID" value="AEH09525.1"/>
    <property type="molecule type" value="Genomic_DNA"/>
</dbReference>
<keyword evidence="2" id="KW-0732">Signal</keyword>
<dbReference type="CDD" id="cd06342">
    <property type="entry name" value="PBP1_ABC_LIVBP-like"/>
    <property type="match status" value="1"/>
</dbReference>
<sequence length="543" mass="54237">MSTARNLLGRNVLGRLTAVLGRLFVTGPRRRLFRLLAGVVAVIVALVAVLAVALTGGSPADGPSATRTRTATLGLIAPLSADRASVGTAVRNAVRLAVDEANVQGTIPGWKVRLSVQDDLSRPDGGARAAGTLAADESLIGVVGPLSSTVAMVALPTLDAAGIAVVSPSNSQPELTGITPSALSASSTSSVVPASPAARGRPYRTYFRLSGTDVLAARDAAEYAVRVIGRHRIAVVDGGPDFGTSLAQRFATEATRLGAAVTGTHRVDGSADDTAEVEQVARYLRAEAPDLVYVATGQAFAGKLREELAEHGPAVSILGSDGLFDPHYPEQARDAAEGDLVADLGAPLSALPAAGRFAAAYLDRWPAESDSDSAGGGDPRSGEPHGGEPGRDAPAAGAPAGGGASSADGPSAVSPPGGGSAGGSPAAAGPAGDGQADGGGHAVVSASPAASPAPDVDVIPSVAAYAYDAAQALLRAAAGVLPGQDTVDEAARAAIVTAVGQGRFPGVTGDVGFDAWGDPLTSVVTVYEIRGQRFVPVWVHRSE</sequence>
<evidence type="ECO:0000313" key="7">
    <source>
        <dbReference type="Proteomes" id="UP000001549"/>
    </source>
</evidence>
<feature type="compositionally biased region" description="Basic and acidic residues" evidence="3">
    <location>
        <begin position="380"/>
        <end position="391"/>
    </location>
</feature>
<dbReference type="RefSeq" id="WP_013873460.1">
    <property type="nucleotide sequence ID" value="NC_015656.1"/>
</dbReference>
<keyword evidence="4" id="KW-1133">Transmembrane helix</keyword>
<dbReference type="PANTHER" id="PTHR47151:SF2">
    <property type="entry name" value="AMINO ACID BINDING PROTEIN"/>
    <property type="match status" value="1"/>
</dbReference>
<evidence type="ECO:0000256" key="1">
    <source>
        <dbReference type="ARBA" id="ARBA00010062"/>
    </source>
</evidence>
<accession>F8AY93</accession>
<dbReference type="KEGG" id="fsy:FsymDg_2112"/>
<dbReference type="AlphaFoldDB" id="F8AY93"/>
<name>F8AY93_9ACTN</name>
<feature type="transmembrane region" description="Helical" evidence="4">
    <location>
        <begin position="32"/>
        <end position="54"/>
    </location>
</feature>
<keyword evidence="6" id="KW-0675">Receptor</keyword>
<dbReference type="STRING" id="656024.FsymDg_2112"/>
<protein>
    <submittedName>
        <fullName evidence="6">Extracellular ligand-binding receptor</fullName>
    </submittedName>
</protein>
<organism evidence="6 7">
    <name type="scientific">Candidatus Protofrankia datiscae</name>
    <dbReference type="NCBI Taxonomy" id="2716812"/>
    <lineage>
        <taxon>Bacteria</taxon>
        <taxon>Bacillati</taxon>
        <taxon>Actinomycetota</taxon>
        <taxon>Actinomycetes</taxon>
        <taxon>Frankiales</taxon>
        <taxon>Frankiaceae</taxon>
        <taxon>Protofrankia</taxon>
    </lineage>
</organism>
<keyword evidence="4" id="KW-0812">Transmembrane</keyword>
<feature type="compositionally biased region" description="Low complexity" evidence="3">
    <location>
        <begin position="405"/>
        <end position="415"/>
    </location>
</feature>
<feature type="compositionally biased region" description="Gly residues" evidence="3">
    <location>
        <begin position="431"/>
        <end position="441"/>
    </location>
</feature>
<feature type="region of interest" description="Disordered" evidence="3">
    <location>
        <begin position="367"/>
        <end position="453"/>
    </location>
</feature>
<dbReference type="eggNOG" id="COG0683">
    <property type="taxonomic scope" value="Bacteria"/>
</dbReference>
<comment type="similarity">
    <text evidence="1">Belongs to the leucine-binding protein family.</text>
</comment>
<keyword evidence="7" id="KW-1185">Reference proteome</keyword>
<gene>
    <name evidence="6" type="ordered locus">FsymDg_2112</name>
</gene>
<dbReference type="Pfam" id="PF13458">
    <property type="entry name" value="Peripla_BP_6"/>
    <property type="match status" value="1"/>
</dbReference>
<dbReference type="Proteomes" id="UP000001549">
    <property type="component" value="Chromosome"/>
</dbReference>
<feature type="compositionally biased region" description="Low complexity" evidence="3">
    <location>
        <begin position="442"/>
        <end position="453"/>
    </location>
</feature>